<dbReference type="SUPFAM" id="SSF50494">
    <property type="entry name" value="Trypsin-like serine proteases"/>
    <property type="match status" value="1"/>
</dbReference>
<evidence type="ECO:0000313" key="2">
    <source>
        <dbReference type="EMBL" id="EHK17271.1"/>
    </source>
</evidence>
<organism evidence="2 3">
    <name type="scientific">Hypocrea virens (strain Gv29-8 / FGSC 10586)</name>
    <name type="common">Gliocladium virens</name>
    <name type="synonym">Trichoderma virens</name>
    <dbReference type="NCBI Taxonomy" id="413071"/>
    <lineage>
        <taxon>Eukaryota</taxon>
        <taxon>Fungi</taxon>
        <taxon>Dikarya</taxon>
        <taxon>Ascomycota</taxon>
        <taxon>Pezizomycotina</taxon>
        <taxon>Sordariomycetes</taxon>
        <taxon>Hypocreomycetidae</taxon>
        <taxon>Hypocreales</taxon>
        <taxon>Hypocreaceae</taxon>
        <taxon>Trichoderma</taxon>
    </lineage>
</organism>
<accession>G9N8G3</accession>
<dbReference type="Proteomes" id="UP000007115">
    <property type="component" value="Unassembled WGS sequence"/>
</dbReference>
<dbReference type="PANTHER" id="PTHR15462:SF8">
    <property type="entry name" value="SERINE PROTEASE"/>
    <property type="match status" value="1"/>
</dbReference>
<dbReference type="GeneID" id="25790353"/>
<name>G9N8G3_HYPVG</name>
<dbReference type="EMBL" id="ABDF02000089">
    <property type="protein sequence ID" value="EHK17271.1"/>
    <property type="molecule type" value="Genomic_DNA"/>
</dbReference>
<evidence type="ECO:0008006" key="4">
    <source>
        <dbReference type="Google" id="ProtNLM"/>
    </source>
</evidence>
<proteinExistence type="predicted"/>
<dbReference type="eggNOG" id="ENOG502SAKP">
    <property type="taxonomic scope" value="Eukaryota"/>
</dbReference>
<keyword evidence="3" id="KW-1185">Reference proteome</keyword>
<evidence type="ECO:0000256" key="1">
    <source>
        <dbReference type="ARBA" id="ARBA00022729"/>
    </source>
</evidence>
<sequence>MESRGDDTEVGNGFFVHVPGAKRKFILTAGHNLVSKTKHTELKAHLSNGQVINISEDDVRVTEDWKQYPEERRAAQHDYGVILLGDEVKIPGDFGFSLPLSLADRLDCELSVNGYRVTSDHPLTSTGPCVNPIIHDNQLEYMIETEGGISGSPVWVGYKSQPTVVAIHNYGPKIKNSHYGSKGTRINLKCLRNIFDWTGVDMTPKLLRAIDPESKLVVPSLRLIYWAQDSAFRVIVDEVDEPAETMLISVFPVYAGPTGANHIKSGYGFMQTRPDGWLRWLSWNPPPASTT</sequence>
<reference evidence="2 3" key="1">
    <citation type="journal article" date="2011" name="Genome Biol.">
        <title>Comparative genome sequence analysis underscores mycoparasitism as the ancestral life style of Trichoderma.</title>
        <authorList>
            <person name="Kubicek C.P."/>
            <person name="Herrera-Estrella A."/>
            <person name="Seidl-Seiboth V."/>
            <person name="Martinez D.A."/>
            <person name="Druzhinina I.S."/>
            <person name="Thon M."/>
            <person name="Zeilinger S."/>
            <person name="Casas-Flores S."/>
            <person name="Horwitz B.A."/>
            <person name="Mukherjee P.K."/>
            <person name="Mukherjee M."/>
            <person name="Kredics L."/>
            <person name="Alcaraz L.D."/>
            <person name="Aerts A."/>
            <person name="Antal Z."/>
            <person name="Atanasova L."/>
            <person name="Cervantes-Badillo M.G."/>
            <person name="Challacombe J."/>
            <person name="Chertkov O."/>
            <person name="McCluskey K."/>
            <person name="Coulpier F."/>
            <person name="Deshpande N."/>
            <person name="von Doehren H."/>
            <person name="Ebbole D.J."/>
            <person name="Esquivel-Naranjo E.U."/>
            <person name="Fekete E."/>
            <person name="Flipphi M."/>
            <person name="Glaser F."/>
            <person name="Gomez-Rodriguez E.Y."/>
            <person name="Gruber S."/>
            <person name="Han C."/>
            <person name="Henrissat B."/>
            <person name="Hermosa R."/>
            <person name="Hernandez-Onate M."/>
            <person name="Karaffa L."/>
            <person name="Kosti I."/>
            <person name="Le Crom S."/>
            <person name="Lindquist E."/>
            <person name="Lucas S."/>
            <person name="Luebeck M."/>
            <person name="Luebeck P.S."/>
            <person name="Margeot A."/>
            <person name="Metz B."/>
            <person name="Misra M."/>
            <person name="Nevalainen H."/>
            <person name="Omann M."/>
            <person name="Packer N."/>
            <person name="Perrone G."/>
            <person name="Uresti-Rivera E.E."/>
            <person name="Salamov A."/>
            <person name="Schmoll M."/>
            <person name="Seiboth B."/>
            <person name="Shapiro H."/>
            <person name="Sukno S."/>
            <person name="Tamayo-Ramos J.A."/>
            <person name="Tisch D."/>
            <person name="Wiest A."/>
            <person name="Wilkinson H.H."/>
            <person name="Zhang M."/>
            <person name="Coutinho P.M."/>
            <person name="Kenerley C.M."/>
            <person name="Monte E."/>
            <person name="Baker S.E."/>
            <person name="Grigoriev I.V."/>
        </authorList>
    </citation>
    <scope>NUCLEOTIDE SEQUENCE [LARGE SCALE GENOMIC DNA]</scope>
    <source>
        <strain evidence="3">Gv29-8 / FGSC 10586</strain>
    </source>
</reference>
<dbReference type="Gene3D" id="2.40.10.10">
    <property type="entry name" value="Trypsin-like serine proteases"/>
    <property type="match status" value="2"/>
</dbReference>
<dbReference type="PANTHER" id="PTHR15462">
    <property type="entry name" value="SERINE PROTEASE"/>
    <property type="match status" value="1"/>
</dbReference>
<comment type="caution">
    <text evidence="2">The sequence shown here is derived from an EMBL/GenBank/DDBJ whole genome shotgun (WGS) entry which is preliminary data.</text>
</comment>
<dbReference type="OrthoDB" id="5367135at2759"/>
<dbReference type="RefSeq" id="XP_013951467.1">
    <property type="nucleotide sequence ID" value="XM_014095992.1"/>
</dbReference>
<protein>
    <recommendedName>
        <fullName evidence="4">Serine protease</fullName>
    </recommendedName>
</protein>
<evidence type="ECO:0000313" key="3">
    <source>
        <dbReference type="Proteomes" id="UP000007115"/>
    </source>
</evidence>
<dbReference type="AlphaFoldDB" id="G9N8G3"/>
<dbReference type="InterPro" id="IPR043504">
    <property type="entry name" value="Peptidase_S1_PA_chymotrypsin"/>
</dbReference>
<gene>
    <name evidence="2" type="ORF">TRIVIDRAFT_205870</name>
</gene>
<keyword evidence="1" id="KW-0732">Signal</keyword>
<dbReference type="InterPro" id="IPR050966">
    <property type="entry name" value="Glutamyl_endopeptidase"/>
</dbReference>
<dbReference type="InterPro" id="IPR009003">
    <property type="entry name" value="Peptidase_S1_PA"/>
</dbReference>
<dbReference type="VEuPathDB" id="FungiDB:TRIVIDRAFT_205870"/>
<dbReference type="HOGENOM" id="CLU_956642_0_0_1"/>
<dbReference type="InParanoid" id="G9N8G3"/>
<dbReference type="STRING" id="413071.G9N8G3"/>